<evidence type="ECO:0000256" key="5">
    <source>
        <dbReference type="ARBA" id="ARBA00023015"/>
    </source>
</evidence>
<dbReference type="InterPro" id="IPR001789">
    <property type="entry name" value="Sig_transdc_resp-reg_receiver"/>
</dbReference>
<feature type="domain" description="Sigma-54 factor interaction" evidence="8">
    <location>
        <begin position="139"/>
        <end position="368"/>
    </location>
</feature>
<dbReference type="Gene3D" id="3.40.50.2300">
    <property type="match status" value="1"/>
</dbReference>
<keyword evidence="1 7" id="KW-0597">Phosphoprotein</keyword>
<dbReference type="InterPro" id="IPR003593">
    <property type="entry name" value="AAA+_ATPase"/>
</dbReference>
<evidence type="ECO:0000256" key="4">
    <source>
        <dbReference type="ARBA" id="ARBA00023012"/>
    </source>
</evidence>
<evidence type="ECO:0000256" key="7">
    <source>
        <dbReference type="PROSITE-ProRule" id="PRU00169"/>
    </source>
</evidence>
<dbReference type="AlphaFoldDB" id="A0A939EU04"/>
<dbReference type="Gene3D" id="1.10.8.60">
    <property type="match status" value="1"/>
</dbReference>
<dbReference type="GO" id="GO:0005524">
    <property type="term" value="F:ATP binding"/>
    <property type="evidence" value="ECO:0007669"/>
    <property type="project" value="UniProtKB-KW"/>
</dbReference>
<dbReference type="GO" id="GO:0000160">
    <property type="term" value="P:phosphorelay signal transduction system"/>
    <property type="evidence" value="ECO:0007669"/>
    <property type="project" value="UniProtKB-KW"/>
</dbReference>
<keyword evidence="3" id="KW-0067">ATP-binding</keyword>
<protein>
    <submittedName>
        <fullName evidence="10">Sigma-54-dependent Fis family transcriptional regulator</fullName>
    </submittedName>
</protein>
<dbReference type="PROSITE" id="PS00676">
    <property type="entry name" value="SIGMA54_INTERACT_2"/>
    <property type="match status" value="1"/>
</dbReference>
<dbReference type="InterPro" id="IPR011006">
    <property type="entry name" value="CheY-like_superfamily"/>
</dbReference>
<dbReference type="CDD" id="cd00009">
    <property type="entry name" value="AAA"/>
    <property type="match status" value="1"/>
</dbReference>
<keyword evidence="2" id="KW-0547">Nucleotide-binding</keyword>
<evidence type="ECO:0000259" key="8">
    <source>
        <dbReference type="PROSITE" id="PS50045"/>
    </source>
</evidence>
<evidence type="ECO:0000313" key="11">
    <source>
        <dbReference type="Proteomes" id="UP000664144"/>
    </source>
</evidence>
<evidence type="ECO:0000256" key="1">
    <source>
        <dbReference type="ARBA" id="ARBA00022553"/>
    </source>
</evidence>
<dbReference type="PROSITE" id="PS50110">
    <property type="entry name" value="RESPONSE_REGULATORY"/>
    <property type="match status" value="1"/>
</dbReference>
<dbReference type="EMBL" id="JAFLQZ010000001">
    <property type="protein sequence ID" value="MBO0356467.1"/>
    <property type="molecule type" value="Genomic_DNA"/>
</dbReference>
<evidence type="ECO:0000256" key="6">
    <source>
        <dbReference type="ARBA" id="ARBA00023163"/>
    </source>
</evidence>
<evidence type="ECO:0000256" key="3">
    <source>
        <dbReference type="ARBA" id="ARBA00022840"/>
    </source>
</evidence>
<dbReference type="PANTHER" id="PTHR32071:SF17">
    <property type="entry name" value="TRANSCRIPTIONAL REGULATOR (NTRC FAMILY)"/>
    <property type="match status" value="1"/>
</dbReference>
<accession>A0A939EU04</accession>
<dbReference type="SMART" id="SM00448">
    <property type="entry name" value="REC"/>
    <property type="match status" value="1"/>
</dbReference>
<dbReference type="FunFam" id="3.40.50.300:FF:000006">
    <property type="entry name" value="DNA-binding transcriptional regulator NtrC"/>
    <property type="match status" value="1"/>
</dbReference>
<sequence>MPRILIIDDEKAIRNTLKEILEYESYQVDQAEDGPTGLDMLIRDKYDVVLCDVKMPKMDGIEVLERARIAAPDAAFIMVSAHGNVEMAVDATKKGAYDFLQKPPDLNRLLVTVRNALDRTKLVAETKTLKKKVAKSSEMVGSSEALGAVRKAIEKVAPTDARVLITGPNGAGKEMVARQLHELSNRASGPMVEVNCAAIPSELIESELFGHEKGSFTSAVKQRIGKFEQADGGTLFLDEIGDMSLSAQAKVLRALQENKITRVGGEKEISVNVRVLAATNKNLLQEIADRNFREDLYHRLSVILIQVPALNDRRDDIPELIEKFLKDIANDYGNKPKKIDAEALTYLQGLDWRGNIRELRNVVERLVIMSDDTISEADAKAFAGK</sequence>
<dbReference type="InterPro" id="IPR058031">
    <property type="entry name" value="AAA_lid_NorR"/>
</dbReference>
<dbReference type="FunFam" id="3.40.50.2300:FF:000018">
    <property type="entry name" value="DNA-binding transcriptional regulator NtrC"/>
    <property type="match status" value="1"/>
</dbReference>
<keyword evidence="4" id="KW-0902">Two-component regulatory system</keyword>
<organism evidence="10 11">
    <name type="scientific">Hymenobacter telluris</name>
    <dbReference type="NCBI Taxonomy" id="2816474"/>
    <lineage>
        <taxon>Bacteria</taxon>
        <taxon>Pseudomonadati</taxon>
        <taxon>Bacteroidota</taxon>
        <taxon>Cytophagia</taxon>
        <taxon>Cytophagales</taxon>
        <taxon>Hymenobacteraceae</taxon>
        <taxon>Hymenobacter</taxon>
    </lineage>
</organism>
<dbReference type="Proteomes" id="UP000664144">
    <property type="component" value="Unassembled WGS sequence"/>
</dbReference>
<proteinExistence type="predicted"/>
<evidence type="ECO:0000313" key="10">
    <source>
        <dbReference type="EMBL" id="MBO0356467.1"/>
    </source>
</evidence>
<feature type="domain" description="Response regulatory" evidence="9">
    <location>
        <begin position="3"/>
        <end position="117"/>
    </location>
</feature>
<gene>
    <name evidence="10" type="ORF">J0X19_00785</name>
</gene>
<evidence type="ECO:0000259" key="9">
    <source>
        <dbReference type="PROSITE" id="PS50110"/>
    </source>
</evidence>
<evidence type="ECO:0000256" key="2">
    <source>
        <dbReference type="ARBA" id="ARBA00022741"/>
    </source>
</evidence>
<feature type="modified residue" description="4-aspartylphosphate" evidence="7">
    <location>
        <position position="52"/>
    </location>
</feature>
<dbReference type="InterPro" id="IPR002078">
    <property type="entry name" value="Sigma_54_int"/>
</dbReference>
<reference evidence="10" key="1">
    <citation type="submission" date="2021-03" db="EMBL/GenBank/DDBJ databases">
        <authorList>
            <person name="Kim M.K."/>
        </authorList>
    </citation>
    <scope>NUCLEOTIDE SEQUENCE</scope>
    <source>
        <strain evidence="10">BT186</strain>
    </source>
</reference>
<dbReference type="RefSeq" id="WP_206979975.1">
    <property type="nucleotide sequence ID" value="NZ_JAFLQZ010000001.1"/>
</dbReference>
<keyword evidence="6" id="KW-0804">Transcription</keyword>
<dbReference type="GO" id="GO:0006355">
    <property type="term" value="P:regulation of DNA-templated transcription"/>
    <property type="evidence" value="ECO:0007669"/>
    <property type="project" value="InterPro"/>
</dbReference>
<dbReference type="InterPro" id="IPR027417">
    <property type="entry name" value="P-loop_NTPase"/>
</dbReference>
<keyword evidence="5" id="KW-0805">Transcription regulation</keyword>
<dbReference type="InterPro" id="IPR025943">
    <property type="entry name" value="Sigma_54_int_dom_ATP-bd_2"/>
</dbReference>
<dbReference type="Pfam" id="PF00072">
    <property type="entry name" value="Response_reg"/>
    <property type="match status" value="1"/>
</dbReference>
<keyword evidence="11" id="KW-1185">Reference proteome</keyword>
<dbReference type="PANTHER" id="PTHR32071">
    <property type="entry name" value="TRANSCRIPTIONAL REGULATORY PROTEIN"/>
    <property type="match status" value="1"/>
</dbReference>
<dbReference type="SUPFAM" id="SSF52172">
    <property type="entry name" value="CheY-like"/>
    <property type="match status" value="1"/>
</dbReference>
<comment type="caution">
    <text evidence="10">The sequence shown here is derived from an EMBL/GenBank/DDBJ whole genome shotgun (WGS) entry which is preliminary data.</text>
</comment>
<dbReference type="Pfam" id="PF00158">
    <property type="entry name" value="Sigma54_activat"/>
    <property type="match status" value="1"/>
</dbReference>
<name>A0A939EU04_9BACT</name>
<dbReference type="SUPFAM" id="SSF52540">
    <property type="entry name" value="P-loop containing nucleoside triphosphate hydrolases"/>
    <property type="match status" value="1"/>
</dbReference>
<dbReference type="PROSITE" id="PS50045">
    <property type="entry name" value="SIGMA54_INTERACT_4"/>
    <property type="match status" value="1"/>
</dbReference>
<dbReference type="Gene3D" id="3.40.50.300">
    <property type="entry name" value="P-loop containing nucleotide triphosphate hydrolases"/>
    <property type="match status" value="1"/>
</dbReference>
<dbReference type="SMART" id="SM00382">
    <property type="entry name" value="AAA"/>
    <property type="match status" value="1"/>
</dbReference>
<dbReference type="Pfam" id="PF25601">
    <property type="entry name" value="AAA_lid_14"/>
    <property type="match status" value="1"/>
</dbReference>